<dbReference type="AlphaFoldDB" id="A0A927RAT5"/>
<dbReference type="Gene3D" id="3.30.530.20">
    <property type="match status" value="1"/>
</dbReference>
<keyword evidence="2" id="KW-1185">Reference proteome</keyword>
<name>A0A927RAT5_9ACTN</name>
<reference evidence="1" key="1">
    <citation type="submission" date="2020-10" db="EMBL/GenBank/DDBJ databases">
        <title>Sequencing the genomes of 1000 actinobacteria strains.</title>
        <authorList>
            <person name="Klenk H.-P."/>
        </authorList>
    </citation>
    <scope>NUCLEOTIDE SEQUENCE</scope>
    <source>
        <strain evidence="1">DSM 46832</strain>
    </source>
</reference>
<comment type="caution">
    <text evidence="1">The sequence shown here is derived from an EMBL/GenBank/DDBJ whole genome shotgun (WGS) entry which is preliminary data.</text>
</comment>
<gene>
    <name evidence="1" type="ORF">H4W31_008312</name>
</gene>
<organism evidence="1 2">
    <name type="scientific">Plantactinospora soyae</name>
    <dbReference type="NCBI Taxonomy" id="1544732"/>
    <lineage>
        <taxon>Bacteria</taxon>
        <taxon>Bacillati</taxon>
        <taxon>Actinomycetota</taxon>
        <taxon>Actinomycetes</taxon>
        <taxon>Micromonosporales</taxon>
        <taxon>Micromonosporaceae</taxon>
        <taxon>Plantactinospora</taxon>
    </lineage>
</organism>
<protein>
    <recommendedName>
        <fullName evidence="3">SRPBCC family protein</fullName>
    </recommendedName>
</protein>
<accession>A0A927RAT5</accession>
<dbReference type="SUPFAM" id="SSF55961">
    <property type="entry name" value="Bet v1-like"/>
    <property type="match status" value="1"/>
</dbReference>
<dbReference type="EMBL" id="JADBEB010000001">
    <property type="protein sequence ID" value="MBE1492674.1"/>
    <property type="molecule type" value="Genomic_DNA"/>
</dbReference>
<proteinExistence type="predicted"/>
<dbReference type="RefSeq" id="WP_192771537.1">
    <property type="nucleotide sequence ID" value="NZ_JADBEB010000001.1"/>
</dbReference>
<evidence type="ECO:0000313" key="2">
    <source>
        <dbReference type="Proteomes" id="UP000649753"/>
    </source>
</evidence>
<sequence length="147" mass="16449">MPRTGSFRYSARARCELADAVRLLGDVRQQAELHPLIVRVRPLSPGPGVLGSQLVTDRLVWGPFRFRINYRADTLRVGPDEVVLVARQWPRTTVHNHTRLTREPDGLVRVDVEITLSAPAPLFPYAFRQARAAHQTLAARLPAALEG</sequence>
<dbReference type="InterPro" id="IPR023393">
    <property type="entry name" value="START-like_dom_sf"/>
</dbReference>
<evidence type="ECO:0008006" key="3">
    <source>
        <dbReference type="Google" id="ProtNLM"/>
    </source>
</evidence>
<evidence type="ECO:0000313" key="1">
    <source>
        <dbReference type="EMBL" id="MBE1492674.1"/>
    </source>
</evidence>
<dbReference type="Proteomes" id="UP000649753">
    <property type="component" value="Unassembled WGS sequence"/>
</dbReference>